<dbReference type="Proteomes" id="UP001165101">
    <property type="component" value="Unassembled WGS sequence"/>
</dbReference>
<dbReference type="EMBL" id="BSXV01004454">
    <property type="protein sequence ID" value="GMF00521.1"/>
    <property type="molecule type" value="Genomic_DNA"/>
</dbReference>
<name>A0ACB5U3P0_CANBO</name>
<reference evidence="1" key="1">
    <citation type="submission" date="2023-04" db="EMBL/GenBank/DDBJ databases">
        <title>Candida boidinii NBRC 1967.</title>
        <authorList>
            <person name="Ichikawa N."/>
            <person name="Sato H."/>
            <person name="Tonouchi N."/>
        </authorList>
    </citation>
    <scope>NUCLEOTIDE SEQUENCE</scope>
    <source>
        <strain evidence="1">NBRC 1967</strain>
    </source>
</reference>
<gene>
    <name evidence="1" type="ORF">Cboi01_000557200</name>
</gene>
<keyword evidence="2" id="KW-1185">Reference proteome</keyword>
<protein>
    <submittedName>
        <fullName evidence="1">Unnamed protein product</fullName>
    </submittedName>
</protein>
<evidence type="ECO:0000313" key="2">
    <source>
        <dbReference type="Proteomes" id="UP001165101"/>
    </source>
</evidence>
<accession>A0ACB5U3P0</accession>
<evidence type="ECO:0000313" key="1">
    <source>
        <dbReference type="EMBL" id="GMF00521.1"/>
    </source>
</evidence>
<organism evidence="1 2">
    <name type="scientific">Candida boidinii</name>
    <name type="common">Yeast</name>
    <dbReference type="NCBI Taxonomy" id="5477"/>
    <lineage>
        <taxon>Eukaryota</taxon>
        <taxon>Fungi</taxon>
        <taxon>Dikarya</taxon>
        <taxon>Ascomycota</taxon>
        <taxon>Saccharomycotina</taxon>
        <taxon>Pichiomycetes</taxon>
        <taxon>Pichiales</taxon>
        <taxon>Pichiaceae</taxon>
        <taxon>Ogataea</taxon>
        <taxon>Ogataea/Candida clade</taxon>
    </lineage>
</organism>
<proteinExistence type="predicted"/>
<comment type="caution">
    <text evidence="1">The sequence shown here is derived from an EMBL/GenBank/DDBJ whole genome shotgun (WGS) entry which is preliminary data.</text>
</comment>
<sequence>MKIDFDVKRLSLVSSELGLAFDEDLFMALWLSLIAKRNILVASSNGQLSAKEIKYIIRDVWGIRNLLVIHCNPSTEFTDIREIIKSGVTDTTAATNDLSSEIDESPPEAYDLKTASDTASIVVLFIGLELTTRKVQQQLLEFIEKERINPKRELFTLIPIIESKKSLEIDLDTFLLEAIWFRQTHTANSSYSFIENSNSISSSEISPVRTNFPLQNETETIKQIKKLRILKEKININPDISRYIYDIMIFARMHRMVSGGLPTYIRRDLEAFVTYLAAINDYQYIIPKMVVLACQKLLPLKLRLVPVAEEELTLMYGSDIRLIREVLPKWNADLIVKDVIDNVQPPI</sequence>